<name>A0A7G5EEJ4_9BURK</name>
<feature type="transmembrane region" description="Helical" evidence="1">
    <location>
        <begin position="158"/>
        <end position="181"/>
    </location>
</feature>
<reference evidence="2 3" key="1">
    <citation type="journal article" date="2020" name="G3 (Bethesda)">
        <title>CeMbio - The Caenorhabditis elegans Microbiome Resource.</title>
        <authorList>
            <person name="Dirksen P."/>
            <person name="Assie A."/>
            <person name="Zimmermann J."/>
            <person name="Zhang F."/>
            <person name="Tietje A.M."/>
            <person name="Marsh S.A."/>
            <person name="Felix M.A."/>
            <person name="Shapira M."/>
            <person name="Kaleta C."/>
            <person name="Schulenburg H."/>
            <person name="Samuel B."/>
        </authorList>
    </citation>
    <scope>NUCLEOTIDE SEQUENCE [LARGE SCALE GENOMIC DNA]</scope>
    <source>
        <strain evidence="2 3">BIGb0172</strain>
    </source>
</reference>
<keyword evidence="3" id="KW-1185">Reference proteome</keyword>
<keyword evidence="1" id="KW-0812">Transmembrane</keyword>
<accession>A0A7G5EEJ4</accession>
<dbReference type="AlphaFoldDB" id="A0A7G5EEJ4"/>
<dbReference type="EMBL" id="CP058554">
    <property type="protein sequence ID" value="QMV72419.1"/>
    <property type="molecule type" value="Genomic_DNA"/>
</dbReference>
<dbReference type="KEGG" id="cpis:HS961_05985"/>
<gene>
    <name evidence="2" type="ORF">HS961_05985</name>
</gene>
<evidence type="ECO:0000313" key="3">
    <source>
        <dbReference type="Proteomes" id="UP000515240"/>
    </source>
</evidence>
<evidence type="ECO:0000256" key="1">
    <source>
        <dbReference type="SAM" id="Phobius"/>
    </source>
</evidence>
<keyword evidence="1" id="KW-1133">Transmembrane helix</keyword>
<dbReference type="Proteomes" id="UP000515240">
    <property type="component" value="Chromosome"/>
</dbReference>
<organism evidence="2 3">
    <name type="scientific">Comamonas piscis</name>
    <dbReference type="NCBI Taxonomy" id="1562974"/>
    <lineage>
        <taxon>Bacteria</taxon>
        <taxon>Pseudomonadati</taxon>
        <taxon>Pseudomonadota</taxon>
        <taxon>Betaproteobacteria</taxon>
        <taxon>Burkholderiales</taxon>
        <taxon>Comamonadaceae</taxon>
        <taxon>Comamonas</taxon>
    </lineage>
</organism>
<proteinExistence type="predicted"/>
<protein>
    <submittedName>
        <fullName evidence="2">Uncharacterized protein</fullName>
    </submittedName>
</protein>
<feature type="transmembrane region" description="Helical" evidence="1">
    <location>
        <begin position="202"/>
        <end position="220"/>
    </location>
</feature>
<keyword evidence="1" id="KW-0472">Membrane</keyword>
<sequence>MRAILRRCESEDLEYISRVLDNYLSLTNDSRRKELLSQAQSNATAKEALIELLDKQIRYFGSSDFAYLARSIFDGDGGIPANELITDVCEKSKVKVKLGGSVESRLEKLVTSVVEKELLSKSPEDLAKEFEEMGVEKIDRDTVMEHLKSNGAIAILPIIFQILGPKVALGIIEAIIVSIIAKIIGREAAKALIKELVKRNPWLNALGPWMWGVSAAWLAFDVQGPAYRKTVPICLYLGVVALRDGPETSTADFA</sequence>
<evidence type="ECO:0000313" key="2">
    <source>
        <dbReference type="EMBL" id="QMV72419.1"/>
    </source>
</evidence>